<reference evidence="1 2" key="1">
    <citation type="submission" date="2022-11" db="EMBL/GenBank/DDBJ databases">
        <title>Minimal conservation of predation-associated metabolite biosynthetic gene clusters underscores biosynthetic potential of Myxococcota including descriptions for ten novel species: Archangium lansinium sp. nov., Myxococcus landrumus sp. nov., Nannocystis bai.</title>
        <authorList>
            <person name="Ahearne A."/>
            <person name="Stevens C."/>
            <person name="Dowd S."/>
        </authorList>
    </citation>
    <scope>NUCLEOTIDE SEQUENCE [LARGE SCALE GENOMIC DNA]</scope>
    <source>
        <strain evidence="1 2">BB15-2</strain>
    </source>
</reference>
<dbReference type="Proteomes" id="UP001221686">
    <property type="component" value="Unassembled WGS sequence"/>
</dbReference>
<keyword evidence="2" id="KW-1185">Reference proteome</keyword>
<protein>
    <submittedName>
        <fullName evidence="1">STAS/SEC14 domain-containing protein</fullName>
    </submittedName>
</protein>
<evidence type="ECO:0000313" key="1">
    <source>
        <dbReference type="EMBL" id="MDC0723145.1"/>
    </source>
</evidence>
<proteinExistence type="predicted"/>
<sequence length="142" mass="15758">MATTSASEHLQIMREQDLAHIKVRGPFDLAVAHTVHGMLADIMAEKGRCYLLADLTRMDGIPTDARKHVGEWHKQHSVSGVGVYGASFAMRSLATLMFRAIRLVTGKPTEMAFVRDEAEARRWIEALRAAQTAARGGRHVHQ</sequence>
<evidence type="ECO:0000313" key="2">
    <source>
        <dbReference type="Proteomes" id="UP001221686"/>
    </source>
</evidence>
<dbReference type="RefSeq" id="WP_272091682.1">
    <property type="nucleotide sequence ID" value="NZ_JAQNDL010000004.1"/>
</dbReference>
<gene>
    <name evidence="1" type="ORF">POL25_40030</name>
</gene>
<accession>A0ABT5EB97</accession>
<organism evidence="1 2">
    <name type="scientific">Nannocystis bainbridge</name>
    <dbReference type="NCBI Taxonomy" id="2995303"/>
    <lineage>
        <taxon>Bacteria</taxon>
        <taxon>Pseudomonadati</taxon>
        <taxon>Myxococcota</taxon>
        <taxon>Polyangia</taxon>
        <taxon>Nannocystales</taxon>
        <taxon>Nannocystaceae</taxon>
        <taxon>Nannocystis</taxon>
    </lineage>
</organism>
<comment type="caution">
    <text evidence="1">The sequence shown here is derived from an EMBL/GenBank/DDBJ whole genome shotgun (WGS) entry which is preliminary data.</text>
</comment>
<dbReference type="SUPFAM" id="SSF52091">
    <property type="entry name" value="SpoIIaa-like"/>
    <property type="match status" value="1"/>
</dbReference>
<name>A0ABT5EB97_9BACT</name>
<dbReference type="InterPro" id="IPR036513">
    <property type="entry name" value="STAS_dom_sf"/>
</dbReference>
<dbReference type="EMBL" id="JAQNDL010000004">
    <property type="protein sequence ID" value="MDC0723145.1"/>
    <property type="molecule type" value="Genomic_DNA"/>
</dbReference>